<evidence type="ECO:0000256" key="2">
    <source>
        <dbReference type="ARBA" id="ARBA00023125"/>
    </source>
</evidence>
<dbReference type="InterPro" id="IPR011991">
    <property type="entry name" value="ArsR-like_HTH"/>
</dbReference>
<reference evidence="5" key="1">
    <citation type="submission" date="2022-03" db="EMBL/GenBank/DDBJ databases">
        <title>Draft Genome Sequence of Firmicute Strain S0AB, a Heterotrophic Iron/Sulfur-Oxidizing Extreme Acidophile.</title>
        <authorList>
            <person name="Vergara E."/>
            <person name="Pakostova E."/>
            <person name="Johnson D.B."/>
            <person name="Holmes D.S."/>
        </authorList>
    </citation>
    <scope>NUCLEOTIDE SEQUENCE</scope>
    <source>
        <strain evidence="5">S0AB</strain>
    </source>
</reference>
<feature type="domain" description="HTH arsR-type" evidence="4">
    <location>
        <begin position="1"/>
        <end position="104"/>
    </location>
</feature>
<keyword evidence="3" id="KW-0804">Transcription</keyword>
<keyword evidence="2" id="KW-0238">DNA-binding</keyword>
<dbReference type="SUPFAM" id="SSF46785">
    <property type="entry name" value="Winged helix' DNA-binding domain"/>
    <property type="match status" value="1"/>
</dbReference>
<dbReference type="InterPro" id="IPR036390">
    <property type="entry name" value="WH_DNA-bd_sf"/>
</dbReference>
<name>A0A9X1V704_9BACL</name>
<evidence type="ECO:0000256" key="1">
    <source>
        <dbReference type="ARBA" id="ARBA00023015"/>
    </source>
</evidence>
<dbReference type="InterPro" id="IPR051081">
    <property type="entry name" value="HTH_MetalResp_TranReg"/>
</dbReference>
<keyword evidence="1" id="KW-0805">Transcription regulation</keyword>
<proteinExistence type="predicted"/>
<organism evidence="5 6">
    <name type="scientific">Sulfoacidibacillus ferrooxidans</name>
    <dbReference type="NCBI Taxonomy" id="2005001"/>
    <lineage>
        <taxon>Bacteria</taxon>
        <taxon>Bacillati</taxon>
        <taxon>Bacillota</taxon>
        <taxon>Bacilli</taxon>
        <taxon>Bacillales</taxon>
        <taxon>Alicyclobacillaceae</taxon>
        <taxon>Sulfoacidibacillus</taxon>
    </lineage>
</organism>
<dbReference type="InterPro" id="IPR001845">
    <property type="entry name" value="HTH_ArsR_DNA-bd_dom"/>
</dbReference>
<dbReference type="AlphaFoldDB" id="A0A9X1V704"/>
<dbReference type="PROSITE" id="PS50987">
    <property type="entry name" value="HTH_ARSR_2"/>
    <property type="match status" value="1"/>
</dbReference>
<dbReference type="CDD" id="cd00090">
    <property type="entry name" value="HTH_ARSR"/>
    <property type="match status" value="1"/>
</dbReference>
<dbReference type="Proteomes" id="UP001139263">
    <property type="component" value="Unassembled WGS sequence"/>
</dbReference>
<protein>
    <recommendedName>
        <fullName evidence="4">HTH arsR-type domain-containing protein</fullName>
    </recommendedName>
</protein>
<dbReference type="GO" id="GO:0003677">
    <property type="term" value="F:DNA binding"/>
    <property type="evidence" value="ECO:0007669"/>
    <property type="project" value="UniProtKB-KW"/>
</dbReference>
<dbReference type="PANTHER" id="PTHR33154:SF33">
    <property type="entry name" value="TRANSCRIPTIONAL REPRESSOR SDPR"/>
    <property type="match status" value="1"/>
</dbReference>
<dbReference type="GO" id="GO:0003700">
    <property type="term" value="F:DNA-binding transcription factor activity"/>
    <property type="evidence" value="ECO:0007669"/>
    <property type="project" value="InterPro"/>
</dbReference>
<gene>
    <name evidence="5" type="ORF">MM817_00221</name>
</gene>
<dbReference type="Pfam" id="PF01022">
    <property type="entry name" value="HTH_5"/>
    <property type="match status" value="1"/>
</dbReference>
<dbReference type="EMBL" id="JALBUF010000001">
    <property type="protein sequence ID" value="MCI0181970.1"/>
    <property type="molecule type" value="Genomic_DNA"/>
</dbReference>
<dbReference type="Gene3D" id="1.10.10.10">
    <property type="entry name" value="Winged helix-like DNA-binding domain superfamily/Winged helix DNA-binding domain"/>
    <property type="match status" value="1"/>
</dbReference>
<dbReference type="InterPro" id="IPR036388">
    <property type="entry name" value="WH-like_DNA-bd_sf"/>
</dbReference>
<evidence type="ECO:0000256" key="3">
    <source>
        <dbReference type="ARBA" id="ARBA00023163"/>
    </source>
</evidence>
<evidence type="ECO:0000259" key="4">
    <source>
        <dbReference type="PROSITE" id="PS50987"/>
    </source>
</evidence>
<keyword evidence="6" id="KW-1185">Reference proteome</keyword>
<dbReference type="PANTHER" id="PTHR33154">
    <property type="entry name" value="TRANSCRIPTIONAL REGULATOR, ARSR FAMILY"/>
    <property type="match status" value="1"/>
</dbReference>
<evidence type="ECO:0000313" key="5">
    <source>
        <dbReference type="EMBL" id="MCI0181970.1"/>
    </source>
</evidence>
<comment type="caution">
    <text evidence="5">The sequence shown here is derived from an EMBL/GenBank/DDBJ whole genome shotgun (WGS) entry which is preliminary data.</text>
</comment>
<accession>A0A9X1V704</accession>
<sequence>MDWALIFKALGHSVRFQLYMSLLQGVEEMDCKAIGLDDAACCVVDFTRQFSLAQSTISHHLRILQDAGLITQKRSGTYSLYSVNAETLDAMKMFMATLHVYESDNHTHPVGVQGL</sequence>
<dbReference type="SMART" id="SM00418">
    <property type="entry name" value="HTH_ARSR"/>
    <property type="match status" value="1"/>
</dbReference>
<evidence type="ECO:0000313" key="6">
    <source>
        <dbReference type="Proteomes" id="UP001139263"/>
    </source>
</evidence>